<dbReference type="InterPro" id="IPR036397">
    <property type="entry name" value="RNaseH_sf"/>
</dbReference>
<keyword evidence="12" id="KW-0233">DNA recombination</keyword>
<keyword evidence="17" id="KW-1185">Reference proteome</keyword>
<evidence type="ECO:0000256" key="3">
    <source>
        <dbReference type="ARBA" id="ARBA00022722"/>
    </source>
</evidence>
<dbReference type="GO" id="GO:0006310">
    <property type="term" value="P:DNA recombination"/>
    <property type="evidence" value="ECO:0007669"/>
    <property type="project" value="UniProtKB-KW"/>
</dbReference>
<keyword evidence="5" id="KW-0255">Endonuclease</keyword>
<protein>
    <recommendedName>
        <fullName evidence="15">Integrase catalytic domain-containing protein</fullName>
    </recommendedName>
</protein>
<comment type="catalytic activity">
    <reaction evidence="13">
        <text>DNA(n) + a 2'-deoxyribonucleoside 5'-triphosphate = DNA(n+1) + diphosphate</text>
        <dbReference type="Rhea" id="RHEA:22508"/>
        <dbReference type="Rhea" id="RHEA-COMP:17339"/>
        <dbReference type="Rhea" id="RHEA-COMP:17340"/>
        <dbReference type="ChEBI" id="CHEBI:33019"/>
        <dbReference type="ChEBI" id="CHEBI:61560"/>
        <dbReference type="ChEBI" id="CHEBI:173112"/>
        <dbReference type="EC" id="2.7.7.49"/>
    </reaction>
</comment>
<evidence type="ECO:0000256" key="7">
    <source>
        <dbReference type="ARBA" id="ARBA00022842"/>
    </source>
</evidence>
<dbReference type="InterPro" id="IPR012337">
    <property type="entry name" value="RNaseH-like_sf"/>
</dbReference>
<comment type="caution">
    <text evidence="16">The sequence shown here is derived from an EMBL/GenBank/DDBJ whole genome shotgun (WGS) entry which is preliminary data.</text>
</comment>
<dbReference type="SUPFAM" id="SSF53098">
    <property type="entry name" value="Ribonuclease H-like"/>
    <property type="match status" value="1"/>
</dbReference>
<evidence type="ECO:0000313" key="17">
    <source>
        <dbReference type="Proteomes" id="UP000765509"/>
    </source>
</evidence>
<dbReference type="GO" id="GO:0005634">
    <property type="term" value="C:nucleus"/>
    <property type="evidence" value="ECO:0007669"/>
    <property type="project" value="UniProtKB-ARBA"/>
</dbReference>
<dbReference type="PROSITE" id="PS50994">
    <property type="entry name" value="INTEGRASE"/>
    <property type="match status" value="1"/>
</dbReference>
<keyword evidence="3" id="KW-0540">Nuclease</keyword>
<sequence length="174" mass="20284">MFYAFSHYLWVSFLKKYSETNNSLIQTFNKIQNQSKNNILFFLSDNGSDFVSYSLSTYHKFIGTSHLNSGPDTTQQNLLDERSDRTTLNKARCILQDSGLSENFWAEAVNTSVYLETITPVKTISFDSQFLFWKGRKPFLEFLFPFYCRPAFLNISPEEIFRPRGVNRISLDYG</sequence>
<evidence type="ECO:0000256" key="4">
    <source>
        <dbReference type="ARBA" id="ARBA00022723"/>
    </source>
</evidence>
<dbReference type="Gene3D" id="3.30.420.10">
    <property type="entry name" value="Ribonuclease H-like superfamily/Ribonuclease H"/>
    <property type="match status" value="1"/>
</dbReference>
<dbReference type="Proteomes" id="UP000765509">
    <property type="component" value="Unassembled WGS sequence"/>
</dbReference>
<dbReference type="PANTHER" id="PTHR42648:SF11">
    <property type="entry name" value="TRANSPOSON TY4-P GAG-POL POLYPROTEIN"/>
    <property type="match status" value="1"/>
</dbReference>
<evidence type="ECO:0000256" key="13">
    <source>
        <dbReference type="ARBA" id="ARBA00048173"/>
    </source>
</evidence>
<dbReference type="GO" id="GO:0003964">
    <property type="term" value="F:RNA-directed DNA polymerase activity"/>
    <property type="evidence" value="ECO:0007669"/>
    <property type="project" value="UniProtKB-KW"/>
</dbReference>
<reference evidence="16" key="1">
    <citation type="submission" date="2021-03" db="EMBL/GenBank/DDBJ databases">
        <title>Draft genome sequence of rust myrtle Austropuccinia psidii MF-1, a brazilian biotype.</title>
        <authorList>
            <person name="Quecine M.C."/>
            <person name="Pachon D.M.R."/>
            <person name="Bonatelli M.L."/>
            <person name="Correr F.H."/>
            <person name="Franceschini L.M."/>
            <person name="Leite T.F."/>
            <person name="Margarido G.R.A."/>
            <person name="Almeida C.A."/>
            <person name="Ferrarezi J.A."/>
            <person name="Labate C.A."/>
        </authorList>
    </citation>
    <scope>NUCLEOTIDE SEQUENCE</scope>
    <source>
        <strain evidence="16">MF-1</strain>
    </source>
</reference>
<dbReference type="GO" id="GO:0003887">
    <property type="term" value="F:DNA-directed DNA polymerase activity"/>
    <property type="evidence" value="ECO:0007669"/>
    <property type="project" value="UniProtKB-KW"/>
</dbReference>
<keyword evidence="8" id="KW-0694">RNA-binding</keyword>
<dbReference type="GO" id="GO:0004519">
    <property type="term" value="F:endonuclease activity"/>
    <property type="evidence" value="ECO:0007669"/>
    <property type="project" value="UniProtKB-KW"/>
</dbReference>
<evidence type="ECO:0000256" key="12">
    <source>
        <dbReference type="ARBA" id="ARBA00023172"/>
    </source>
</evidence>
<evidence type="ECO:0000313" key="16">
    <source>
        <dbReference type="EMBL" id="MBW0493791.1"/>
    </source>
</evidence>
<dbReference type="InterPro" id="IPR001584">
    <property type="entry name" value="Integrase_cat-core"/>
</dbReference>
<dbReference type="AlphaFoldDB" id="A0A9Q3D4J9"/>
<feature type="domain" description="Integrase catalytic" evidence="15">
    <location>
        <begin position="1"/>
        <end position="137"/>
    </location>
</feature>
<keyword evidence="7" id="KW-0460">Magnesium</keyword>
<evidence type="ECO:0000256" key="9">
    <source>
        <dbReference type="ARBA" id="ARBA00022908"/>
    </source>
</evidence>
<dbReference type="GO" id="GO:0003723">
    <property type="term" value="F:RNA binding"/>
    <property type="evidence" value="ECO:0007669"/>
    <property type="project" value="UniProtKB-KW"/>
</dbReference>
<dbReference type="InterPro" id="IPR039537">
    <property type="entry name" value="Retrotran_Ty1/copia-like"/>
</dbReference>
<evidence type="ECO:0000256" key="14">
    <source>
        <dbReference type="ARBA" id="ARBA00049244"/>
    </source>
</evidence>
<evidence type="ECO:0000256" key="6">
    <source>
        <dbReference type="ARBA" id="ARBA00022801"/>
    </source>
</evidence>
<keyword evidence="1" id="KW-0815">Transposition</keyword>
<keyword evidence="9" id="KW-0229">DNA integration</keyword>
<evidence type="ECO:0000256" key="1">
    <source>
        <dbReference type="ARBA" id="ARBA00022578"/>
    </source>
</evidence>
<comment type="catalytic activity">
    <reaction evidence="14">
        <text>DNA(n) + a 2'-deoxyribonucleoside 5'-triphosphate = DNA(n+1) + diphosphate</text>
        <dbReference type="Rhea" id="RHEA:22508"/>
        <dbReference type="Rhea" id="RHEA-COMP:17339"/>
        <dbReference type="Rhea" id="RHEA-COMP:17340"/>
        <dbReference type="ChEBI" id="CHEBI:33019"/>
        <dbReference type="ChEBI" id="CHEBI:61560"/>
        <dbReference type="ChEBI" id="CHEBI:173112"/>
        <dbReference type="EC" id="2.7.7.7"/>
    </reaction>
</comment>
<keyword evidence="4" id="KW-0479">Metal-binding</keyword>
<dbReference type="GO" id="GO:0016787">
    <property type="term" value="F:hydrolase activity"/>
    <property type="evidence" value="ECO:0007669"/>
    <property type="project" value="UniProtKB-KW"/>
</dbReference>
<dbReference type="GO" id="GO:0015074">
    <property type="term" value="P:DNA integration"/>
    <property type="evidence" value="ECO:0007669"/>
    <property type="project" value="UniProtKB-KW"/>
</dbReference>
<proteinExistence type="predicted"/>
<dbReference type="GO" id="GO:0046872">
    <property type="term" value="F:metal ion binding"/>
    <property type="evidence" value="ECO:0007669"/>
    <property type="project" value="UniProtKB-KW"/>
</dbReference>
<evidence type="ECO:0000256" key="8">
    <source>
        <dbReference type="ARBA" id="ARBA00022884"/>
    </source>
</evidence>
<keyword evidence="6" id="KW-0378">Hydrolase</keyword>
<keyword evidence="11" id="KW-0239">DNA-directed DNA polymerase</keyword>
<dbReference type="GO" id="GO:0032196">
    <property type="term" value="P:transposition"/>
    <property type="evidence" value="ECO:0007669"/>
    <property type="project" value="UniProtKB-KW"/>
</dbReference>
<evidence type="ECO:0000259" key="15">
    <source>
        <dbReference type="PROSITE" id="PS50994"/>
    </source>
</evidence>
<keyword evidence="2" id="KW-0548">Nucleotidyltransferase</keyword>
<dbReference type="OrthoDB" id="4095857at2759"/>
<evidence type="ECO:0000256" key="10">
    <source>
        <dbReference type="ARBA" id="ARBA00022918"/>
    </source>
</evidence>
<dbReference type="EMBL" id="AVOT02012234">
    <property type="protein sequence ID" value="MBW0493791.1"/>
    <property type="molecule type" value="Genomic_DNA"/>
</dbReference>
<accession>A0A9Q3D4J9</accession>
<evidence type="ECO:0000256" key="5">
    <source>
        <dbReference type="ARBA" id="ARBA00022759"/>
    </source>
</evidence>
<keyword evidence="11" id="KW-0808">Transferase</keyword>
<name>A0A9Q3D4J9_9BASI</name>
<dbReference type="PANTHER" id="PTHR42648">
    <property type="entry name" value="TRANSPOSASE, PUTATIVE-RELATED"/>
    <property type="match status" value="1"/>
</dbReference>
<evidence type="ECO:0000256" key="11">
    <source>
        <dbReference type="ARBA" id="ARBA00022932"/>
    </source>
</evidence>
<gene>
    <name evidence="16" type="ORF">O181_033506</name>
</gene>
<evidence type="ECO:0000256" key="2">
    <source>
        <dbReference type="ARBA" id="ARBA00022695"/>
    </source>
</evidence>
<keyword evidence="10" id="KW-0695">RNA-directed DNA polymerase</keyword>
<organism evidence="16 17">
    <name type="scientific">Austropuccinia psidii MF-1</name>
    <dbReference type="NCBI Taxonomy" id="1389203"/>
    <lineage>
        <taxon>Eukaryota</taxon>
        <taxon>Fungi</taxon>
        <taxon>Dikarya</taxon>
        <taxon>Basidiomycota</taxon>
        <taxon>Pucciniomycotina</taxon>
        <taxon>Pucciniomycetes</taxon>
        <taxon>Pucciniales</taxon>
        <taxon>Sphaerophragmiaceae</taxon>
        <taxon>Austropuccinia</taxon>
    </lineage>
</organism>